<accession>A0ABM8XYH1</accession>
<dbReference type="Proteomes" id="UP000706525">
    <property type="component" value="Unassembled WGS sequence"/>
</dbReference>
<protein>
    <submittedName>
        <fullName evidence="3">Uncharacterized protein</fullName>
    </submittedName>
</protein>
<gene>
    <name evidence="3" type="ORF">LMG32289_05946</name>
</gene>
<reference evidence="3 4" key="1">
    <citation type="submission" date="2021-08" db="EMBL/GenBank/DDBJ databases">
        <authorList>
            <person name="Peeters C."/>
        </authorList>
    </citation>
    <scope>NUCLEOTIDE SEQUENCE [LARGE SCALE GENOMIC DNA]</scope>
    <source>
        <strain evidence="3 4">LMG 32289</strain>
    </source>
</reference>
<sequence>MSPRIYPIAVALAAAAAAFICSTGYAEDPATSPFAADRYDYQLIAPKPAPSTKSPTRKSAHDAKAAPCTAAHGCLPSR</sequence>
<feature type="signal peptide" evidence="2">
    <location>
        <begin position="1"/>
        <end position="26"/>
    </location>
</feature>
<evidence type="ECO:0000256" key="1">
    <source>
        <dbReference type="SAM" id="MobiDB-lite"/>
    </source>
</evidence>
<proteinExistence type="predicted"/>
<name>A0ABM8XYH1_9BURK</name>
<dbReference type="RefSeq" id="WP_223994830.1">
    <property type="nucleotide sequence ID" value="NZ_CAJZAG010000014.1"/>
</dbReference>
<dbReference type="EMBL" id="CAJZAG010000014">
    <property type="protein sequence ID" value="CAG9185404.1"/>
    <property type="molecule type" value="Genomic_DNA"/>
</dbReference>
<feature type="region of interest" description="Disordered" evidence="1">
    <location>
        <begin position="46"/>
        <end position="78"/>
    </location>
</feature>
<evidence type="ECO:0000313" key="4">
    <source>
        <dbReference type="Proteomes" id="UP000706525"/>
    </source>
</evidence>
<evidence type="ECO:0000313" key="3">
    <source>
        <dbReference type="EMBL" id="CAG9185404.1"/>
    </source>
</evidence>
<keyword evidence="4" id="KW-1185">Reference proteome</keyword>
<evidence type="ECO:0000256" key="2">
    <source>
        <dbReference type="SAM" id="SignalP"/>
    </source>
</evidence>
<feature type="chain" id="PRO_5046529935" evidence="2">
    <location>
        <begin position="27"/>
        <end position="78"/>
    </location>
</feature>
<organism evidence="3 4">
    <name type="scientific">Cupriavidus pampae</name>
    <dbReference type="NCBI Taxonomy" id="659251"/>
    <lineage>
        <taxon>Bacteria</taxon>
        <taxon>Pseudomonadati</taxon>
        <taxon>Pseudomonadota</taxon>
        <taxon>Betaproteobacteria</taxon>
        <taxon>Burkholderiales</taxon>
        <taxon>Burkholderiaceae</taxon>
        <taxon>Cupriavidus</taxon>
    </lineage>
</organism>
<comment type="caution">
    <text evidence="3">The sequence shown here is derived from an EMBL/GenBank/DDBJ whole genome shotgun (WGS) entry which is preliminary data.</text>
</comment>
<keyword evidence="2" id="KW-0732">Signal</keyword>